<reference evidence="9 10" key="1">
    <citation type="submission" date="2023-03" db="EMBL/GenBank/DDBJ databases">
        <title>Genome sequence of Lichtheimia ornata CBS 291.66.</title>
        <authorList>
            <person name="Mohabir J.T."/>
            <person name="Shea T.P."/>
            <person name="Kurbessoian T."/>
            <person name="Berby B."/>
            <person name="Fontaine J."/>
            <person name="Livny J."/>
            <person name="Gnirke A."/>
            <person name="Stajich J.E."/>
            <person name="Cuomo C.A."/>
        </authorList>
    </citation>
    <scope>NUCLEOTIDE SEQUENCE [LARGE SCALE GENOMIC DNA]</scope>
    <source>
        <strain evidence="9">CBS 291.66</strain>
    </source>
</reference>
<keyword evidence="5" id="KW-0119">Carbohydrate metabolism</keyword>
<dbReference type="PANTHER" id="PTHR46471">
    <property type="entry name" value="CHITIN DEACETYLASE"/>
    <property type="match status" value="1"/>
</dbReference>
<keyword evidence="3 7" id="KW-0732">Signal</keyword>
<keyword evidence="4" id="KW-0378">Hydrolase</keyword>
<dbReference type="GeneID" id="83218310"/>
<feature type="chain" id="PRO_5042139971" description="NodB homology domain-containing protein" evidence="7">
    <location>
        <begin position="26"/>
        <end position="467"/>
    </location>
</feature>
<dbReference type="PROSITE" id="PS51677">
    <property type="entry name" value="NODB"/>
    <property type="match status" value="1"/>
</dbReference>
<gene>
    <name evidence="9" type="ORF">O0I10_010908</name>
</gene>
<dbReference type="Gene3D" id="3.20.20.370">
    <property type="entry name" value="Glycoside hydrolase/deacetylase"/>
    <property type="match status" value="1"/>
</dbReference>
<dbReference type="GO" id="GO:0005975">
    <property type="term" value="P:carbohydrate metabolic process"/>
    <property type="evidence" value="ECO:0007669"/>
    <property type="project" value="InterPro"/>
</dbReference>
<evidence type="ECO:0000256" key="2">
    <source>
        <dbReference type="ARBA" id="ARBA00022723"/>
    </source>
</evidence>
<feature type="domain" description="NodB homology" evidence="8">
    <location>
        <begin position="187"/>
        <end position="374"/>
    </location>
</feature>
<dbReference type="AlphaFoldDB" id="A0AAD7UU25"/>
<evidence type="ECO:0000259" key="8">
    <source>
        <dbReference type="PROSITE" id="PS51677"/>
    </source>
</evidence>
<evidence type="ECO:0000256" key="6">
    <source>
        <dbReference type="SAM" id="MobiDB-lite"/>
    </source>
</evidence>
<keyword evidence="2" id="KW-0479">Metal-binding</keyword>
<keyword evidence="10" id="KW-1185">Reference proteome</keyword>
<dbReference type="EMBL" id="JARTCD010000078">
    <property type="protein sequence ID" value="KAJ8653472.1"/>
    <property type="molecule type" value="Genomic_DNA"/>
</dbReference>
<dbReference type="Proteomes" id="UP001234581">
    <property type="component" value="Unassembled WGS sequence"/>
</dbReference>
<evidence type="ECO:0000313" key="9">
    <source>
        <dbReference type="EMBL" id="KAJ8653472.1"/>
    </source>
</evidence>
<proteinExistence type="predicted"/>
<feature type="region of interest" description="Disordered" evidence="6">
    <location>
        <begin position="30"/>
        <end position="177"/>
    </location>
</feature>
<feature type="compositionally biased region" description="Low complexity" evidence="6">
    <location>
        <begin position="43"/>
        <end position="66"/>
    </location>
</feature>
<protein>
    <recommendedName>
        <fullName evidence="8">NodB homology domain-containing protein</fullName>
    </recommendedName>
</protein>
<comment type="caution">
    <text evidence="9">The sequence shown here is derived from an EMBL/GenBank/DDBJ whole genome shotgun (WGS) entry which is preliminary data.</text>
</comment>
<accession>A0AAD7UU25</accession>
<dbReference type="SUPFAM" id="SSF88713">
    <property type="entry name" value="Glycoside hydrolase/deacetylase"/>
    <property type="match status" value="1"/>
</dbReference>
<dbReference type="RefSeq" id="XP_058338386.1">
    <property type="nucleotide sequence ID" value="XM_058490882.1"/>
</dbReference>
<dbReference type="GO" id="GO:0046872">
    <property type="term" value="F:metal ion binding"/>
    <property type="evidence" value="ECO:0007669"/>
    <property type="project" value="UniProtKB-KW"/>
</dbReference>
<dbReference type="InterPro" id="IPR002509">
    <property type="entry name" value="NODB_dom"/>
</dbReference>
<evidence type="ECO:0000256" key="3">
    <source>
        <dbReference type="ARBA" id="ARBA00022729"/>
    </source>
</evidence>
<name>A0AAD7UU25_9FUNG</name>
<dbReference type="GO" id="GO:0016810">
    <property type="term" value="F:hydrolase activity, acting on carbon-nitrogen (but not peptide) bonds"/>
    <property type="evidence" value="ECO:0007669"/>
    <property type="project" value="InterPro"/>
</dbReference>
<feature type="signal peptide" evidence="7">
    <location>
        <begin position="1"/>
        <end position="25"/>
    </location>
</feature>
<evidence type="ECO:0000256" key="1">
    <source>
        <dbReference type="ARBA" id="ARBA00001941"/>
    </source>
</evidence>
<dbReference type="PANTHER" id="PTHR46471:SF2">
    <property type="entry name" value="CHITIN DEACETYLASE-RELATED"/>
    <property type="match status" value="1"/>
</dbReference>
<evidence type="ECO:0000256" key="4">
    <source>
        <dbReference type="ARBA" id="ARBA00022801"/>
    </source>
</evidence>
<dbReference type="Pfam" id="PF01522">
    <property type="entry name" value="Polysacc_deac_1"/>
    <property type="match status" value="1"/>
</dbReference>
<evidence type="ECO:0000256" key="7">
    <source>
        <dbReference type="SAM" id="SignalP"/>
    </source>
</evidence>
<feature type="compositionally biased region" description="Polar residues" evidence="6">
    <location>
        <begin position="30"/>
        <end position="42"/>
    </location>
</feature>
<sequence length="467" mass="52106">MLICKSQTIKYILLTAALYGPCVLANRGSGKQQLDTYDDTTTSISSSSSSSFASESLQSMSMSHSSSMDDELAEESSHADSVNERIGITIPDNNKNNTLEEDDKPPHHHQQQQHEEEEQEAAPMEEMQESTQPEDDTQGDIIENSNVDLDPADDPSSPTRVQADANNNNPSAALPPVPQITGCRTQGQIAVTYSEGPSDATASIVRQLTHADARANFFVNASWLYTQQYAMVVQNTYKKGHLIGMTYRVKNDDSSKLTDEELKHDILEKAHIIETLIHVAPKYVRLHYTEPEDTRTEHMLQKLGFVLVGYNLDSQDYAHKPVEEVYSSAFRRYKETYDAKGSFISVQYDMPGTIKASTVPHMINTINDEGYTMVRLDGCLNDPKPYKKSAESLEYVSDEFSFNTKGYHQGQNAVAQHVIEEAESEDREREKTGYDNNEPESKAAIVSNGTWMGALFMALMAVIHPLV</sequence>
<evidence type="ECO:0000256" key="5">
    <source>
        <dbReference type="ARBA" id="ARBA00023277"/>
    </source>
</evidence>
<evidence type="ECO:0000313" key="10">
    <source>
        <dbReference type="Proteomes" id="UP001234581"/>
    </source>
</evidence>
<organism evidence="9 10">
    <name type="scientific">Lichtheimia ornata</name>
    <dbReference type="NCBI Taxonomy" id="688661"/>
    <lineage>
        <taxon>Eukaryota</taxon>
        <taxon>Fungi</taxon>
        <taxon>Fungi incertae sedis</taxon>
        <taxon>Mucoromycota</taxon>
        <taxon>Mucoromycotina</taxon>
        <taxon>Mucoromycetes</taxon>
        <taxon>Mucorales</taxon>
        <taxon>Lichtheimiaceae</taxon>
        <taxon>Lichtheimia</taxon>
    </lineage>
</organism>
<feature type="compositionally biased region" description="Acidic residues" evidence="6">
    <location>
        <begin position="126"/>
        <end position="138"/>
    </location>
</feature>
<feature type="compositionally biased region" description="Low complexity" evidence="6">
    <location>
        <begin position="163"/>
        <end position="172"/>
    </location>
</feature>
<dbReference type="InterPro" id="IPR011330">
    <property type="entry name" value="Glyco_hydro/deAcase_b/a-brl"/>
</dbReference>
<comment type="cofactor">
    <cofactor evidence="1">
        <name>Co(2+)</name>
        <dbReference type="ChEBI" id="CHEBI:48828"/>
    </cofactor>
</comment>